<feature type="binding site" evidence="16">
    <location>
        <position position="7"/>
    </location>
    <ligand>
        <name>substrate</name>
    </ligand>
</feature>
<sequence>MRQIVLDTETTGLEWSQGHNVIEIGCVEMERRRLTGRTYHQYIKPDHEIDAEAMAVHGITNEFLADKPKFSGIAQEFLDFVTGAELIIHNAAFDIGFLDAELARNGIDIKIRDVCSVIDSLLVARKKHPGQKNNLDALCKRYGIDNTHRELHGALLDSEILADVYLALTGGQRSLMLADEDGDGGDDVVVLKRVGEEAQGLTVLKADDSELQAHEAFLRKLDKKVDGQCLWHTIDEASVVKG</sequence>
<dbReference type="GO" id="GO:0005829">
    <property type="term" value="C:cytosol"/>
    <property type="evidence" value="ECO:0007669"/>
    <property type="project" value="TreeGrafter"/>
</dbReference>
<feature type="binding site" evidence="17">
    <location>
        <position position="7"/>
    </location>
    <ligand>
        <name>a divalent metal cation</name>
        <dbReference type="ChEBI" id="CHEBI:60240"/>
        <label>1</label>
        <note>catalytic</note>
    </ligand>
</feature>
<reference evidence="20" key="1">
    <citation type="submission" date="2023-07" db="EMBL/GenBank/DDBJ databases">
        <title>Genome content predicts the carbon catabolic preferences of heterotrophic bacteria.</title>
        <authorList>
            <person name="Gralka M."/>
        </authorList>
    </citation>
    <scope>NUCLEOTIDE SEQUENCE</scope>
    <source>
        <strain evidence="20">I2M16</strain>
    </source>
</reference>
<dbReference type="GO" id="GO:0046872">
    <property type="term" value="F:metal ion binding"/>
    <property type="evidence" value="ECO:0007669"/>
    <property type="project" value="UniProtKB-KW"/>
</dbReference>
<evidence type="ECO:0000256" key="1">
    <source>
        <dbReference type="ARBA" id="ARBA00001936"/>
    </source>
</evidence>
<dbReference type="FunFam" id="3.30.420.10:FF:000012">
    <property type="entry name" value="DNA polymerase III subunit epsilon"/>
    <property type="match status" value="1"/>
</dbReference>
<dbReference type="SMART" id="SM00479">
    <property type="entry name" value="EXOIII"/>
    <property type="match status" value="1"/>
</dbReference>
<dbReference type="GO" id="GO:0008408">
    <property type="term" value="F:3'-5' exonuclease activity"/>
    <property type="evidence" value="ECO:0007669"/>
    <property type="project" value="TreeGrafter"/>
</dbReference>
<organism evidence="20 21">
    <name type="scientific">Neptunomonas phycophila</name>
    <dbReference type="NCBI Taxonomy" id="1572645"/>
    <lineage>
        <taxon>Bacteria</taxon>
        <taxon>Pseudomonadati</taxon>
        <taxon>Pseudomonadota</taxon>
        <taxon>Gammaproteobacteria</taxon>
        <taxon>Oceanospirillales</taxon>
        <taxon>Oceanospirillaceae</taxon>
        <taxon>Neptunomonas</taxon>
    </lineage>
</organism>
<evidence type="ECO:0000256" key="17">
    <source>
        <dbReference type="PIRSR" id="PIRSR606309-3"/>
    </source>
</evidence>
<dbReference type="GeneID" id="89456574"/>
<protein>
    <recommendedName>
        <fullName evidence="3 18">DNA polymerase III subunit epsilon</fullName>
        <ecNumber evidence="2 18">2.7.7.7</ecNumber>
    </recommendedName>
</protein>
<keyword evidence="6 18" id="KW-0235">DNA replication</keyword>
<feature type="binding site" evidence="16">
    <location>
        <position position="52"/>
    </location>
    <ligand>
        <name>substrate</name>
    </ligand>
</feature>
<dbReference type="PANTHER" id="PTHR30231">
    <property type="entry name" value="DNA POLYMERASE III SUBUNIT EPSILON"/>
    <property type="match status" value="1"/>
</dbReference>
<keyword evidence="9 18" id="KW-0378">Hydrolase</keyword>
<dbReference type="GO" id="GO:0003887">
    <property type="term" value="F:DNA-directed DNA polymerase activity"/>
    <property type="evidence" value="ECO:0007669"/>
    <property type="project" value="UniProtKB-KW"/>
</dbReference>
<dbReference type="NCBIfam" id="NF004316">
    <property type="entry name" value="PRK05711.1"/>
    <property type="match status" value="1"/>
</dbReference>
<evidence type="ECO:0000256" key="14">
    <source>
        <dbReference type="ARBA" id="ARBA00049244"/>
    </source>
</evidence>
<evidence type="ECO:0000256" key="18">
    <source>
        <dbReference type="RuleBase" id="RU364087"/>
    </source>
</evidence>
<dbReference type="SUPFAM" id="SSF53098">
    <property type="entry name" value="Ribonuclease H-like"/>
    <property type="match status" value="1"/>
</dbReference>
<dbReference type="Proteomes" id="UP001169862">
    <property type="component" value="Unassembled WGS sequence"/>
</dbReference>
<evidence type="ECO:0000256" key="10">
    <source>
        <dbReference type="ARBA" id="ARBA00022839"/>
    </source>
</evidence>
<feature type="domain" description="Exonuclease" evidence="19">
    <location>
        <begin position="2"/>
        <end position="174"/>
    </location>
</feature>
<evidence type="ECO:0000256" key="5">
    <source>
        <dbReference type="ARBA" id="ARBA00022695"/>
    </source>
</evidence>
<name>A0AAW7XG89_9GAMM</name>
<comment type="caution">
    <text evidence="20">The sequence shown here is derived from an EMBL/GenBank/DDBJ whole genome shotgun (WGS) entry which is preliminary data.</text>
</comment>
<comment type="subunit">
    <text evidence="18">DNA polymerase III contains a core (composed of alpha, epsilon and theta chains) that associates with a tau subunit. This core dimerizes to form the POLIII' complex. PolIII' associates with the gamma complex (composed of gamma, delta, delta', psi and chi chains) and with the beta chain to form the complete DNA polymerase III complex.</text>
</comment>
<comment type="catalytic activity">
    <reaction evidence="14 18">
        <text>DNA(n) + a 2'-deoxyribonucleoside 5'-triphosphate = DNA(n+1) + diphosphate</text>
        <dbReference type="Rhea" id="RHEA:22508"/>
        <dbReference type="Rhea" id="RHEA-COMP:17339"/>
        <dbReference type="Rhea" id="RHEA-COMP:17340"/>
        <dbReference type="ChEBI" id="CHEBI:33019"/>
        <dbReference type="ChEBI" id="CHEBI:61560"/>
        <dbReference type="ChEBI" id="CHEBI:173112"/>
        <dbReference type="EC" id="2.7.7.7"/>
    </reaction>
</comment>
<evidence type="ECO:0000256" key="16">
    <source>
        <dbReference type="PIRSR" id="PIRSR606309-2"/>
    </source>
</evidence>
<evidence type="ECO:0000256" key="6">
    <source>
        <dbReference type="ARBA" id="ARBA00022705"/>
    </source>
</evidence>
<dbReference type="NCBIfam" id="TIGR01406">
    <property type="entry name" value="dnaQ_proteo"/>
    <property type="match status" value="1"/>
</dbReference>
<comment type="function">
    <text evidence="18">DNA polymerase III is a complex, multichain enzyme responsible for most of the replicative synthesis in bacteria. The epsilon subunit contain the editing function and is a proofreading 3'-5' exonuclease.</text>
</comment>
<feature type="binding site" evidence="17">
    <location>
        <position position="157"/>
    </location>
    <ligand>
        <name>a divalent metal cation</name>
        <dbReference type="ChEBI" id="CHEBI:60240"/>
        <label>1</label>
        <note>catalytic</note>
    </ligand>
</feature>
<dbReference type="InterPro" id="IPR012337">
    <property type="entry name" value="RNaseH-like_sf"/>
</dbReference>
<accession>A0AAW7XG89</accession>
<dbReference type="InterPro" id="IPR013520">
    <property type="entry name" value="Ribonucl_H"/>
</dbReference>
<gene>
    <name evidence="18 20" type="primary">dnaQ</name>
    <name evidence="20" type="ORF">Q4490_00815</name>
</gene>
<dbReference type="NCBIfam" id="TIGR00573">
    <property type="entry name" value="dnaq"/>
    <property type="match status" value="1"/>
</dbReference>
<dbReference type="EMBL" id="JAUOPG010000001">
    <property type="protein sequence ID" value="MDO6452092.1"/>
    <property type="molecule type" value="Genomic_DNA"/>
</dbReference>
<evidence type="ECO:0000256" key="8">
    <source>
        <dbReference type="ARBA" id="ARBA00022723"/>
    </source>
</evidence>
<dbReference type="EC" id="2.7.7.7" evidence="2 18"/>
<keyword evidence="7 18" id="KW-0540">Nuclease</keyword>
<feature type="binding site" evidence="16">
    <location>
        <position position="9"/>
    </location>
    <ligand>
        <name>substrate</name>
    </ligand>
</feature>
<keyword evidence="8 17" id="KW-0479">Metal-binding</keyword>
<evidence type="ECO:0000256" key="2">
    <source>
        <dbReference type="ARBA" id="ARBA00012417"/>
    </source>
</evidence>
<keyword evidence="11 17" id="KW-0460">Magnesium</keyword>
<dbReference type="RefSeq" id="WP_075172451.1">
    <property type="nucleotide sequence ID" value="NZ_CAXHZV010000001.1"/>
</dbReference>
<dbReference type="AlphaFoldDB" id="A0AAW7XG89"/>
<feature type="active site" description="Proton acceptor" evidence="15">
    <location>
        <position position="152"/>
    </location>
</feature>
<feature type="binding site" evidence="16">
    <location>
        <position position="157"/>
    </location>
    <ligand>
        <name>substrate</name>
    </ligand>
</feature>
<evidence type="ECO:0000256" key="13">
    <source>
        <dbReference type="ARBA" id="ARBA00023211"/>
    </source>
</evidence>
<feature type="binding site" evidence="16">
    <location>
        <position position="57"/>
    </location>
    <ligand>
        <name>substrate</name>
    </ligand>
</feature>
<dbReference type="CDD" id="cd06131">
    <property type="entry name" value="DNA_pol_III_epsilon_Ecoli_like"/>
    <property type="match status" value="1"/>
</dbReference>
<evidence type="ECO:0000256" key="3">
    <source>
        <dbReference type="ARBA" id="ARBA00020352"/>
    </source>
</evidence>
<evidence type="ECO:0000256" key="9">
    <source>
        <dbReference type="ARBA" id="ARBA00022801"/>
    </source>
</evidence>
<dbReference type="GO" id="GO:0045004">
    <property type="term" value="P:DNA replication proofreading"/>
    <property type="evidence" value="ECO:0007669"/>
    <property type="project" value="TreeGrafter"/>
</dbReference>
<evidence type="ECO:0000313" key="21">
    <source>
        <dbReference type="Proteomes" id="UP001169862"/>
    </source>
</evidence>
<feature type="binding site" evidence="17">
    <location>
        <position position="9"/>
    </location>
    <ligand>
        <name>a divalent metal cation</name>
        <dbReference type="ChEBI" id="CHEBI:60240"/>
        <label>1</label>
        <note>catalytic</note>
    </ligand>
</feature>
<comment type="cofactor">
    <cofactor evidence="1 18">
        <name>Mn(2+)</name>
        <dbReference type="ChEBI" id="CHEBI:29035"/>
    </cofactor>
</comment>
<evidence type="ECO:0000313" key="20">
    <source>
        <dbReference type="EMBL" id="MDO6452092.1"/>
    </source>
</evidence>
<dbReference type="InterPro" id="IPR006054">
    <property type="entry name" value="DnaQ"/>
</dbReference>
<dbReference type="PANTHER" id="PTHR30231:SF41">
    <property type="entry name" value="DNA POLYMERASE III SUBUNIT EPSILON"/>
    <property type="match status" value="1"/>
</dbReference>
<comment type="cofactor">
    <cofactor evidence="17">
        <name>Mg(2+)</name>
        <dbReference type="ChEBI" id="CHEBI:18420"/>
    </cofactor>
    <cofactor evidence="17">
        <name>Mn(2+)</name>
        <dbReference type="ChEBI" id="CHEBI:29035"/>
    </cofactor>
    <text evidence="17">Binds 2 divalent metal cations. Magnesium or manganese.</text>
</comment>
<keyword evidence="4 18" id="KW-0808">Transferase</keyword>
<keyword evidence="10 18" id="KW-0269">Exonuclease</keyword>
<evidence type="ECO:0000256" key="15">
    <source>
        <dbReference type="PIRSR" id="PIRSR606309-1"/>
    </source>
</evidence>
<evidence type="ECO:0000259" key="19">
    <source>
        <dbReference type="SMART" id="SM00479"/>
    </source>
</evidence>
<keyword evidence="13 17" id="KW-0464">Manganese</keyword>
<evidence type="ECO:0000256" key="11">
    <source>
        <dbReference type="ARBA" id="ARBA00022842"/>
    </source>
</evidence>
<evidence type="ECO:0000256" key="7">
    <source>
        <dbReference type="ARBA" id="ARBA00022722"/>
    </source>
</evidence>
<dbReference type="Gene3D" id="3.30.420.10">
    <property type="entry name" value="Ribonuclease H-like superfamily/Ribonuclease H"/>
    <property type="match status" value="1"/>
</dbReference>
<evidence type="ECO:0000256" key="12">
    <source>
        <dbReference type="ARBA" id="ARBA00022932"/>
    </source>
</evidence>
<keyword evidence="12 18" id="KW-0239">DNA-directed DNA polymerase</keyword>
<proteinExistence type="predicted"/>
<keyword evidence="5 18" id="KW-0548">Nucleotidyltransferase</keyword>
<dbReference type="GO" id="GO:0003677">
    <property type="term" value="F:DNA binding"/>
    <property type="evidence" value="ECO:0007669"/>
    <property type="project" value="InterPro"/>
</dbReference>
<dbReference type="Pfam" id="PF00929">
    <property type="entry name" value="RNase_T"/>
    <property type="match status" value="1"/>
</dbReference>
<evidence type="ECO:0000256" key="4">
    <source>
        <dbReference type="ARBA" id="ARBA00022679"/>
    </source>
</evidence>
<dbReference type="InterPro" id="IPR036397">
    <property type="entry name" value="RNaseH_sf"/>
</dbReference>
<dbReference type="InterPro" id="IPR006309">
    <property type="entry name" value="DnaQ_proteo"/>
</dbReference>